<organism evidence="4 5">
    <name type="scientific">Xanthocytophaga agilis</name>
    <dbReference type="NCBI Taxonomy" id="3048010"/>
    <lineage>
        <taxon>Bacteria</taxon>
        <taxon>Pseudomonadati</taxon>
        <taxon>Bacteroidota</taxon>
        <taxon>Cytophagia</taxon>
        <taxon>Cytophagales</taxon>
        <taxon>Rhodocytophagaceae</taxon>
        <taxon>Xanthocytophaga</taxon>
    </lineage>
</organism>
<feature type="transmembrane region" description="Helical" evidence="2">
    <location>
        <begin position="104"/>
        <end position="123"/>
    </location>
</feature>
<dbReference type="EMBL" id="JASJOU010000012">
    <property type="protein sequence ID" value="MDJ1504626.1"/>
    <property type="molecule type" value="Genomic_DNA"/>
</dbReference>
<dbReference type="InterPro" id="IPR029016">
    <property type="entry name" value="GAF-like_dom_sf"/>
</dbReference>
<keyword evidence="2" id="KW-1133">Transmembrane helix</keyword>
<keyword evidence="5" id="KW-1185">Reference proteome</keyword>
<keyword evidence="2" id="KW-0472">Membrane</keyword>
<evidence type="ECO:0000313" key="4">
    <source>
        <dbReference type="EMBL" id="MDJ1504626.1"/>
    </source>
</evidence>
<dbReference type="Proteomes" id="UP001232063">
    <property type="component" value="Unassembled WGS sequence"/>
</dbReference>
<reference evidence="4" key="1">
    <citation type="submission" date="2023-05" db="EMBL/GenBank/DDBJ databases">
        <authorList>
            <person name="Zhang X."/>
        </authorList>
    </citation>
    <scope>NUCLEOTIDE SEQUENCE</scope>
    <source>
        <strain evidence="4">BD1B2-1</strain>
    </source>
</reference>
<accession>A0AAE3R698</accession>
<name>A0AAE3R698_9BACT</name>
<dbReference type="RefSeq" id="WP_314516086.1">
    <property type="nucleotide sequence ID" value="NZ_JASJOU010000012.1"/>
</dbReference>
<keyword evidence="2" id="KW-0812">Transmembrane</keyword>
<protein>
    <submittedName>
        <fullName evidence="4">GAF domain-containing protein</fullName>
    </submittedName>
</protein>
<feature type="transmembrane region" description="Helical" evidence="2">
    <location>
        <begin position="26"/>
        <end position="44"/>
    </location>
</feature>
<dbReference type="InterPro" id="IPR003018">
    <property type="entry name" value="GAF"/>
</dbReference>
<feature type="domain" description="GAF" evidence="3">
    <location>
        <begin position="254"/>
        <end position="401"/>
    </location>
</feature>
<dbReference type="SUPFAM" id="SSF55781">
    <property type="entry name" value="GAF domain-like"/>
    <property type="match status" value="1"/>
</dbReference>
<evidence type="ECO:0000256" key="1">
    <source>
        <dbReference type="SAM" id="Coils"/>
    </source>
</evidence>
<feature type="transmembrane region" description="Helical" evidence="2">
    <location>
        <begin position="167"/>
        <end position="185"/>
    </location>
</feature>
<feature type="transmembrane region" description="Helical" evidence="2">
    <location>
        <begin position="80"/>
        <end position="98"/>
    </location>
</feature>
<feature type="coiled-coil region" evidence="1">
    <location>
        <begin position="203"/>
        <end position="230"/>
    </location>
</feature>
<proteinExistence type="predicted"/>
<gene>
    <name evidence="4" type="ORF">QNI22_28450</name>
</gene>
<dbReference type="Gene3D" id="3.30.450.40">
    <property type="match status" value="1"/>
</dbReference>
<evidence type="ECO:0000313" key="5">
    <source>
        <dbReference type="Proteomes" id="UP001232063"/>
    </source>
</evidence>
<sequence>MNILNIIVGIGVKPTQTEYIQDKIRISNAVALIGFIASFVNIFVVYNHSDILRNGYITNALFFGVIVAFNALGLFSFSRILTCLFTSISTTVLYILLQPANGEYITGLLIVMVVITIIPWLLFDLSERWKLTFTLGIHVLCLLAIHIGGGWVETGVDYSFIQTSGQIFLYAFASIIVLSAGLYILQKSHQNTIKSSSKFIDTMQTQQLLLQEKEEKLNSYIKEVEDNQRINQQRQWVSDGLAMFADILRKESNDTNRLYEILISKLIKYIHANQGGLFLVQQENTQEGFIELVACYAYERKKYLKKRIEIGEGLVGQAVQELDTLYLTDVPQDYIQITSGLGKANPTCLTIIPLRVNDKVEGVLEIASFEAIPTYQREFLEKVGESIASTIATTRVNERTRQLLEASQWQTEQMRSQEEEMRQNMEELAATQEEMERKTREMEELYAQSKIRENDLIDSLELLETTRKEMETKQLEIEQLLHEAHTNEEQLRQQEETLRATLEEIQLTKEELQVKNTEIERTKQEEKARADALIESQKKIMQKVLDKQKIKENEMLKRIDLLQQELESHRRK</sequence>
<feature type="transmembrane region" description="Helical" evidence="2">
    <location>
        <begin position="56"/>
        <end position="75"/>
    </location>
</feature>
<evidence type="ECO:0000256" key="2">
    <source>
        <dbReference type="SAM" id="Phobius"/>
    </source>
</evidence>
<dbReference type="Pfam" id="PF13185">
    <property type="entry name" value="GAF_2"/>
    <property type="match status" value="1"/>
</dbReference>
<feature type="coiled-coil region" evidence="1">
    <location>
        <begin position="411"/>
        <end position="572"/>
    </location>
</feature>
<feature type="transmembrane region" description="Helical" evidence="2">
    <location>
        <begin position="135"/>
        <end position="152"/>
    </location>
</feature>
<evidence type="ECO:0000259" key="3">
    <source>
        <dbReference type="SMART" id="SM00065"/>
    </source>
</evidence>
<keyword evidence="1" id="KW-0175">Coiled coil</keyword>
<dbReference type="AlphaFoldDB" id="A0AAE3R698"/>
<dbReference type="SMART" id="SM00065">
    <property type="entry name" value="GAF"/>
    <property type="match status" value="1"/>
</dbReference>
<comment type="caution">
    <text evidence="4">The sequence shown here is derived from an EMBL/GenBank/DDBJ whole genome shotgun (WGS) entry which is preliminary data.</text>
</comment>